<dbReference type="STRING" id="1302690.BUE76_19220"/>
<feature type="transmembrane region" description="Helical" evidence="1">
    <location>
        <begin position="41"/>
        <end position="63"/>
    </location>
</feature>
<gene>
    <name evidence="3" type="ORF">SAMN05444008_111205</name>
</gene>
<dbReference type="RefSeq" id="WP_073044788.1">
    <property type="nucleotide sequence ID" value="NZ_FQUO01000011.1"/>
</dbReference>
<feature type="transmembrane region" description="Helical" evidence="1">
    <location>
        <begin position="12"/>
        <end position="29"/>
    </location>
</feature>
<name>A0A1M5E4P6_9BACT</name>
<keyword evidence="1" id="KW-1133">Transmembrane helix</keyword>
<accession>A0A1M5E4P6</accession>
<dbReference type="InterPro" id="IPR019852">
    <property type="entry name" value="Motility-assoc_prot_GldL"/>
</dbReference>
<dbReference type="AlphaFoldDB" id="A0A1M5E4P6"/>
<dbReference type="NCBIfam" id="TIGR03513">
    <property type="entry name" value="GldL_gliding"/>
    <property type="match status" value="1"/>
</dbReference>
<dbReference type="Pfam" id="PF22827">
    <property type="entry name" value="GldL_N"/>
    <property type="match status" value="1"/>
</dbReference>
<reference evidence="3 4" key="1">
    <citation type="submission" date="2016-11" db="EMBL/GenBank/DDBJ databases">
        <authorList>
            <person name="Jaros S."/>
            <person name="Januszkiewicz K."/>
            <person name="Wedrychowicz H."/>
        </authorList>
    </citation>
    <scope>NUCLEOTIDE SEQUENCE [LARGE SCALE GENOMIC DNA]</scope>
    <source>
        <strain evidence="3 4">DSM 26897</strain>
    </source>
</reference>
<dbReference type="Proteomes" id="UP000184368">
    <property type="component" value="Unassembled WGS sequence"/>
</dbReference>
<dbReference type="InterPro" id="IPR055087">
    <property type="entry name" value="GldL-like_N"/>
</dbReference>
<keyword evidence="1" id="KW-0812">Transmembrane</keyword>
<sequence>MAAAIPPRVSKIVDVFVSIAAAIVIYGALQKILHAPSADIWLKIGLTTEALVFLVYGVLYLMYPAVGDNHAPALKAAAPVPNATGALDKALVDADITPANLTRLSENFKKLNTTVSNMSNISDVVAATGDYTTKTREVTAALAQVKDAYVGAANSVGAFNSASEGAKVFHDQVQVLTKNLSSLNTIYELELQESNNHLKTLNSFYGRLAETSNAMLSSAEDAKQVQAQIGALANNLGRLNSIYGNMLSAMQGR</sequence>
<dbReference type="EMBL" id="FQUO01000011">
    <property type="protein sequence ID" value="SHF74218.1"/>
    <property type="molecule type" value="Genomic_DNA"/>
</dbReference>
<keyword evidence="4" id="KW-1185">Reference proteome</keyword>
<evidence type="ECO:0000256" key="1">
    <source>
        <dbReference type="SAM" id="Phobius"/>
    </source>
</evidence>
<keyword evidence="1" id="KW-0472">Membrane</keyword>
<organism evidence="3 4">
    <name type="scientific">Cnuella takakiae</name>
    <dbReference type="NCBI Taxonomy" id="1302690"/>
    <lineage>
        <taxon>Bacteria</taxon>
        <taxon>Pseudomonadati</taxon>
        <taxon>Bacteroidota</taxon>
        <taxon>Chitinophagia</taxon>
        <taxon>Chitinophagales</taxon>
        <taxon>Chitinophagaceae</taxon>
        <taxon>Cnuella</taxon>
    </lineage>
</organism>
<evidence type="ECO:0000313" key="4">
    <source>
        <dbReference type="Proteomes" id="UP000184368"/>
    </source>
</evidence>
<feature type="domain" description="Gliding motility protein GldL-like N-terminal" evidence="2">
    <location>
        <begin position="16"/>
        <end position="58"/>
    </location>
</feature>
<protein>
    <submittedName>
        <fullName evidence="3">Gliding motility-associated protein GldL</fullName>
    </submittedName>
</protein>
<dbReference type="OrthoDB" id="1466660at2"/>
<proteinExistence type="predicted"/>
<evidence type="ECO:0000259" key="2">
    <source>
        <dbReference type="Pfam" id="PF22827"/>
    </source>
</evidence>
<evidence type="ECO:0000313" key="3">
    <source>
        <dbReference type="EMBL" id="SHF74218.1"/>
    </source>
</evidence>